<gene>
    <name evidence="2" type="ORF">SAMN05216225_101322</name>
</gene>
<keyword evidence="2" id="KW-0808">Transferase</keyword>
<proteinExistence type="predicted"/>
<dbReference type="Gene3D" id="3.90.550.10">
    <property type="entry name" value="Spore Coat Polysaccharide Biosynthesis Protein SpsA, Chain A"/>
    <property type="match status" value="1"/>
</dbReference>
<dbReference type="Pfam" id="PF00535">
    <property type="entry name" value="Glycos_transf_2"/>
    <property type="match status" value="1"/>
</dbReference>
<reference evidence="2 3" key="1">
    <citation type="submission" date="2016-11" db="EMBL/GenBank/DDBJ databases">
        <authorList>
            <person name="Jaros S."/>
            <person name="Januszkiewicz K."/>
            <person name="Wedrychowicz H."/>
        </authorList>
    </citation>
    <scope>NUCLEOTIDE SEQUENCE [LARGE SCALE GENOMIC DNA]</scope>
    <source>
        <strain evidence="2 3">IBRC-M 10683</strain>
    </source>
</reference>
<dbReference type="SUPFAM" id="SSF53448">
    <property type="entry name" value="Nucleotide-diphospho-sugar transferases"/>
    <property type="match status" value="1"/>
</dbReference>
<sequence length="281" mass="33191">MKISIGVVLYYPSITEVNRVINFSKTFSDVYVYDNTPETSHEEYFNTPGIHYYFNASNDGLSVALNNICKNAINHGYNFIITMDQDSIISNESLFSIQEFIKNNDMEKVGIVAPAIIYDHNRVKEQPLFERGFEYIEWTITSGSAVNLDVYKKTSGFDENYFIDRLDYDYCILLQKLNYYIIQLKGVYLYQSLGEQKKGILKNYSTHNPLRHYYMFRNRLYFYFKKQNITFYRLSKLILAASKHLLQIIFIEEDKAKKIRMIMESFKDFINGKMGKYIGKY</sequence>
<dbReference type="InterPro" id="IPR029044">
    <property type="entry name" value="Nucleotide-diphossugar_trans"/>
</dbReference>
<accession>A0A1M5GIP5</accession>
<dbReference type="Proteomes" id="UP000183988">
    <property type="component" value="Unassembled WGS sequence"/>
</dbReference>
<dbReference type="AlphaFoldDB" id="A0A1M5GIP5"/>
<dbReference type="RefSeq" id="WP_072889613.1">
    <property type="nucleotide sequence ID" value="NZ_FQVW01000013.1"/>
</dbReference>
<dbReference type="EMBL" id="FQVW01000013">
    <property type="protein sequence ID" value="SHG03402.1"/>
    <property type="molecule type" value="Genomic_DNA"/>
</dbReference>
<protein>
    <submittedName>
        <fullName evidence="2">Rhamnosyltransferase</fullName>
    </submittedName>
</protein>
<keyword evidence="3" id="KW-1185">Reference proteome</keyword>
<organism evidence="2 3">
    <name type="scientific">Ornithinibacillus halophilus</name>
    <dbReference type="NCBI Taxonomy" id="930117"/>
    <lineage>
        <taxon>Bacteria</taxon>
        <taxon>Bacillati</taxon>
        <taxon>Bacillota</taxon>
        <taxon>Bacilli</taxon>
        <taxon>Bacillales</taxon>
        <taxon>Bacillaceae</taxon>
        <taxon>Ornithinibacillus</taxon>
    </lineage>
</organism>
<dbReference type="GO" id="GO:0016740">
    <property type="term" value="F:transferase activity"/>
    <property type="evidence" value="ECO:0007669"/>
    <property type="project" value="UniProtKB-KW"/>
</dbReference>
<dbReference type="InterPro" id="IPR001173">
    <property type="entry name" value="Glyco_trans_2-like"/>
</dbReference>
<name>A0A1M5GIP5_9BACI</name>
<evidence type="ECO:0000259" key="1">
    <source>
        <dbReference type="Pfam" id="PF00535"/>
    </source>
</evidence>
<feature type="domain" description="Glycosyltransferase 2-like" evidence="1">
    <location>
        <begin position="34"/>
        <end position="126"/>
    </location>
</feature>
<evidence type="ECO:0000313" key="3">
    <source>
        <dbReference type="Proteomes" id="UP000183988"/>
    </source>
</evidence>
<dbReference type="STRING" id="930117.SAMN05216225_101322"/>
<dbReference type="OrthoDB" id="9771846at2"/>
<evidence type="ECO:0000313" key="2">
    <source>
        <dbReference type="EMBL" id="SHG03402.1"/>
    </source>
</evidence>